<dbReference type="Pfam" id="PF01435">
    <property type="entry name" value="Peptidase_M48"/>
    <property type="match status" value="1"/>
</dbReference>
<accession>A0AAD8G0M9</accession>
<keyword evidence="6" id="KW-0862">Zinc</keyword>
<feature type="domain" description="Peptidase M48" evidence="13">
    <location>
        <begin position="260"/>
        <end position="451"/>
    </location>
</feature>
<evidence type="ECO:0000256" key="3">
    <source>
        <dbReference type="ARBA" id="ARBA00022670"/>
    </source>
</evidence>
<dbReference type="GO" id="GO:0004222">
    <property type="term" value="F:metalloendopeptidase activity"/>
    <property type="evidence" value="ECO:0007669"/>
    <property type="project" value="InterPro"/>
</dbReference>
<evidence type="ECO:0000313" key="14">
    <source>
        <dbReference type="EMBL" id="KAK1164235.1"/>
    </source>
</evidence>
<evidence type="ECO:0000256" key="11">
    <source>
        <dbReference type="SAM" id="MobiDB-lite"/>
    </source>
</evidence>
<dbReference type="AlphaFoldDB" id="A0AAD8G0M9"/>
<evidence type="ECO:0000313" key="15">
    <source>
        <dbReference type="Proteomes" id="UP001230051"/>
    </source>
</evidence>
<sequence length="538" mass="60775">MKIDFCLRFLRSSDLLPCKRPCSTWRTSWQTGLRTAYLNKTPKPCVSEQISIPPLHSPSRAWRLCSFHGQGQPLASASLHPCRNFTQISPARSQGQSLTWPKQMQFHTIRGRSSLPAVLPISTGQSPAAQQWSRSFHTSVPARALPVPLIWMVLKPLQKLAAMIIGRSIRKWWKSLPPNKRELFRQSVWRSRWRICLGVCGLAVVVTVFFFTHLDEAPVTGRSRLLVFSSEHFKELSTFTAEGYLEEFKDTMVPLQDPRHRAVEMVVRHLVERNQDVPEVSQIPWTVRVVESSDINAFVLANGQVFVFTGMLEAVADVHQLSFILGHEMAHAIIGHTAEQASLVHFVDFLSLILLTAIWAICPRDSLAIVGQWVQSKLSQFMFDRPYSRKLEAEADKVGLQMAAKACADVRAGPVFWQQMMVTETLTGESRVPEWLSTHPSHENRAEQLDRLIPQALKLRESCNCPALPAEDPRSVFLQSVKLLLQQVPVEEKEGEPKNTKDPPKIESRPVLLPVHLGKEKVFAANALQEPLSISPQR</sequence>
<evidence type="ECO:0000256" key="12">
    <source>
        <dbReference type="SAM" id="Phobius"/>
    </source>
</evidence>
<organism evidence="14 15">
    <name type="scientific">Acipenser oxyrinchus oxyrinchus</name>
    <dbReference type="NCBI Taxonomy" id="40147"/>
    <lineage>
        <taxon>Eukaryota</taxon>
        <taxon>Metazoa</taxon>
        <taxon>Chordata</taxon>
        <taxon>Craniata</taxon>
        <taxon>Vertebrata</taxon>
        <taxon>Euteleostomi</taxon>
        <taxon>Actinopterygii</taxon>
        <taxon>Chondrostei</taxon>
        <taxon>Acipenseriformes</taxon>
        <taxon>Acipenseridae</taxon>
        <taxon>Acipenser</taxon>
    </lineage>
</organism>
<proteinExistence type="inferred from homology"/>
<keyword evidence="12" id="KW-0472">Membrane</keyword>
<dbReference type="Gene3D" id="3.30.2010.10">
    <property type="entry name" value="Metalloproteases ('zincins'), catalytic domain"/>
    <property type="match status" value="1"/>
</dbReference>
<evidence type="ECO:0000256" key="10">
    <source>
        <dbReference type="ARBA" id="ARBA00042978"/>
    </source>
</evidence>
<dbReference type="CDD" id="cd07331">
    <property type="entry name" value="M48C_Oma1_like"/>
    <property type="match status" value="1"/>
</dbReference>
<evidence type="ECO:0000256" key="4">
    <source>
        <dbReference type="ARBA" id="ARBA00022723"/>
    </source>
</evidence>
<feature type="transmembrane region" description="Helical" evidence="12">
    <location>
        <begin position="195"/>
        <end position="214"/>
    </location>
</feature>
<evidence type="ECO:0000259" key="13">
    <source>
        <dbReference type="Pfam" id="PF01435"/>
    </source>
</evidence>
<comment type="subunit">
    <text evidence="2">Homooligomer.</text>
</comment>
<protein>
    <recommendedName>
        <fullName evidence="9">Metalloendopeptidase OMA1, mitochondrial</fullName>
    </recommendedName>
    <alternativeName>
        <fullName evidence="10">Overlapping with the m-AAA protease 1 homolog</fullName>
    </alternativeName>
</protein>
<evidence type="ECO:0000256" key="2">
    <source>
        <dbReference type="ARBA" id="ARBA00011182"/>
    </source>
</evidence>
<dbReference type="EMBL" id="JAGXEW010000014">
    <property type="protein sequence ID" value="KAK1164235.1"/>
    <property type="molecule type" value="Genomic_DNA"/>
</dbReference>
<feature type="compositionally biased region" description="Basic and acidic residues" evidence="11">
    <location>
        <begin position="490"/>
        <end position="508"/>
    </location>
</feature>
<keyword evidence="12" id="KW-1133">Transmembrane helix</keyword>
<dbReference type="GO" id="GO:0006515">
    <property type="term" value="P:protein quality control for misfolded or incompletely synthesized proteins"/>
    <property type="evidence" value="ECO:0007669"/>
    <property type="project" value="TreeGrafter"/>
</dbReference>
<dbReference type="InterPro" id="IPR051156">
    <property type="entry name" value="Mito/Outer_Membr_Metalloprot"/>
</dbReference>
<dbReference type="GO" id="GO:0034982">
    <property type="term" value="P:mitochondrial protein processing"/>
    <property type="evidence" value="ECO:0007669"/>
    <property type="project" value="TreeGrafter"/>
</dbReference>
<evidence type="ECO:0000256" key="1">
    <source>
        <dbReference type="ARBA" id="ARBA00001947"/>
    </source>
</evidence>
<evidence type="ECO:0000256" key="6">
    <source>
        <dbReference type="ARBA" id="ARBA00022833"/>
    </source>
</evidence>
<dbReference type="InterPro" id="IPR001915">
    <property type="entry name" value="Peptidase_M48"/>
</dbReference>
<dbReference type="GO" id="GO:0046872">
    <property type="term" value="F:metal ion binding"/>
    <property type="evidence" value="ECO:0007669"/>
    <property type="project" value="UniProtKB-KW"/>
</dbReference>
<comment type="cofactor">
    <cofactor evidence="1">
        <name>Zn(2+)</name>
        <dbReference type="ChEBI" id="CHEBI:29105"/>
    </cofactor>
</comment>
<comment type="caution">
    <text evidence="14">The sequence shown here is derived from an EMBL/GenBank/DDBJ whole genome shotgun (WGS) entry which is preliminary data.</text>
</comment>
<dbReference type="PANTHER" id="PTHR22726:SF1">
    <property type="entry name" value="METALLOENDOPEPTIDASE OMA1, MITOCHONDRIAL"/>
    <property type="match status" value="1"/>
</dbReference>
<keyword evidence="12" id="KW-0812">Transmembrane</keyword>
<keyword evidence="15" id="KW-1185">Reference proteome</keyword>
<keyword evidence="5" id="KW-0378">Hydrolase</keyword>
<keyword evidence="7" id="KW-0482">Metalloprotease</keyword>
<feature type="region of interest" description="Disordered" evidence="11">
    <location>
        <begin position="489"/>
        <end position="509"/>
    </location>
</feature>
<evidence type="ECO:0000256" key="9">
    <source>
        <dbReference type="ARBA" id="ARBA00040360"/>
    </source>
</evidence>
<dbReference type="PANTHER" id="PTHR22726">
    <property type="entry name" value="METALLOENDOPEPTIDASE OMA1"/>
    <property type="match status" value="1"/>
</dbReference>
<name>A0AAD8G0M9_ACIOX</name>
<dbReference type="Proteomes" id="UP001230051">
    <property type="component" value="Unassembled WGS sequence"/>
</dbReference>
<keyword evidence="4" id="KW-0479">Metal-binding</keyword>
<comment type="similarity">
    <text evidence="8">Belongs to the peptidase M48 family.</text>
</comment>
<evidence type="ECO:0000256" key="5">
    <source>
        <dbReference type="ARBA" id="ARBA00022801"/>
    </source>
</evidence>
<gene>
    <name evidence="14" type="primary">Oma1</name>
    <name evidence="14" type="ORF">AOXY_G16277</name>
</gene>
<reference evidence="14" key="1">
    <citation type="submission" date="2022-02" db="EMBL/GenBank/DDBJ databases">
        <title>Atlantic sturgeon de novo genome assembly.</title>
        <authorList>
            <person name="Stock M."/>
            <person name="Klopp C."/>
            <person name="Guiguen Y."/>
            <person name="Cabau C."/>
            <person name="Parinello H."/>
            <person name="Santidrian Yebra-Pimentel E."/>
            <person name="Kuhl H."/>
            <person name="Dirks R.P."/>
            <person name="Guessner J."/>
            <person name="Wuertz S."/>
            <person name="Du K."/>
            <person name="Schartl M."/>
        </authorList>
    </citation>
    <scope>NUCLEOTIDE SEQUENCE</scope>
    <source>
        <strain evidence="14">STURGEONOMICS-FGT-2020</strain>
        <tissue evidence="14">Whole blood</tissue>
    </source>
</reference>
<keyword evidence="3" id="KW-0645">Protease</keyword>
<evidence type="ECO:0000256" key="8">
    <source>
        <dbReference type="ARBA" id="ARBA00038233"/>
    </source>
</evidence>
<dbReference type="GO" id="GO:0005743">
    <property type="term" value="C:mitochondrial inner membrane"/>
    <property type="evidence" value="ECO:0007669"/>
    <property type="project" value="TreeGrafter"/>
</dbReference>
<evidence type="ECO:0000256" key="7">
    <source>
        <dbReference type="ARBA" id="ARBA00023049"/>
    </source>
</evidence>